<keyword evidence="9" id="KW-1185">Reference proteome</keyword>
<evidence type="ECO:0000256" key="4">
    <source>
        <dbReference type="ARBA" id="ARBA00023136"/>
    </source>
</evidence>
<reference evidence="8" key="1">
    <citation type="submission" date="2014-12" db="EMBL/GenBank/DDBJ databases">
        <title>Genome Sequence of Valsa Canker Pathogens Uncovers a Specific Adaption of Colonization on Woody Bark.</title>
        <authorList>
            <person name="Yin Z."/>
            <person name="Liu H."/>
            <person name="Gao X."/>
            <person name="Li Z."/>
            <person name="Song N."/>
            <person name="Ke X."/>
            <person name="Dai Q."/>
            <person name="Wu Y."/>
            <person name="Sun Y."/>
            <person name="Xu J.-R."/>
            <person name="Kang Z.K."/>
            <person name="Wang L."/>
            <person name="Huang L."/>
        </authorList>
    </citation>
    <scope>NUCLEOTIDE SEQUENCE [LARGE SCALE GENOMIC DNA]</scope>
    <source>
        <strain evidence="8">03-8</strain>
    </source>
</reference>
<feature type="transmembrane region" description="Helical" evidence="6">
    <location>
        <begin position="215"/>
        <end position="235"/>
    </location>
</feature>
<evidence type="ECO:0000256" key="5">
    <source>
        <dbReference type="ARBA" id="ARBA00038359"/>
    </source>
</evidence>
<proteinExistence type="inferred from homology"/>
<evidence type="ECO:0000313" key="9">
    <source>
        <dbReference type="Proteomes" id="UP000078559"/>
    </source>
</evidence>
<sequence length="398" mass="44493">MGYYAQMTEVNDAFGLKCMTVFFCSLTVLSVTLRFYARRLTRAGLGLDDLFAFSASIFVLALNGNVLGGTIRGAYTGHSPIVNDRPVATELEHLSLKYKYGFQMTEKVAVGLIKLSILFLWRRIFGTVRSFAASCWIMIGIIVTWSSSFFFATLFQCGTNWAWNWAPIDFFKTHCTNNSTMVTFFIATDIVTDLVIMFMPIPIIWKLHMPRRKKVGVTGIFMLGLFTTAASIARLHTNLGAFYDMDNNPDFIASLTVFIVWSDIEANVAMLVCCMPTLGPVVAQFHDGLTKHLRSILPSRWRLLSREREGNKEVLDDMELPHVTVTSPRPVALYTGTPWSGGCGTVTAAGYADLKGQSYHKNGILARTEIQRTYEPTYSAHHGCGSFQGQSFVRPEKI</sequence>
<protein>
    <recommendedName>
        <fullName evidence="7">Rhodopsin domain-containing protein</fullName>
    </recommendedName>
</protein>
<dbReference type="EMBL" id="CM003103">
    <property type="protein sequence ID" value="KUI70478.1"/>
    <property type="molecule type" value="Genomic_DNA"/>
</dbReference>
<dbReference type="GO" id="GO:0016020">
    <property type="term" value="C:membrane"/>
    <property type="evidence" value="ECO:0007669"/>
    <property type="project" value="UniProtKB-SubCell"/>
</dbReference>
<comment type="subcellular location">
    <subcellularLocation>
        <location evidence="1">Membrane</location>
        <topology evidence="1">Multi-pass membrane protein</topology>
    </subcellularLocation>
</comment>
<dbReference type="PANTHER" id="PTHR33048:SF157">
    <property type="entry name" value="INTEGRAL MEMBRANE PROTEIN"/>
    <property type="match status" value="1"/>
</dbReference>
<evidence type="ECO:0000256" key="6">
    <source>
        <dbReference type="SAM" id="Phobius"/>
    </source>
</evidence>
<accession>A0A194W313</accession>
<keyword evidence="3 6" id="KW-1133">Transmembrane helix</keyword>
<dbReference type="PANTHER" id="PTHR33048">
    <property type="entry name" value="PTH11-LIKE INTEGRAL MEMBRANE PROTEIN (AFU_ORTHOLOGUE AFUA_5G11245)"/>
    <property type="match status" value="1"/>
</dbReference>
<evidence type="ECO:0000259" key="7">
    <source>
        <dbReference type="Pfam" id="PF20684"/>
    </source>
</evidence>
<evidence type="ECO:0000256" key="1">
    <source>
        <dbReference type="ARBA" id="ARBA00004141"/>
    </source>
</evidence>
<evidence type="ECO:0000313" key="8">
    <source>
        <dbReference type="EMBL" id="KUI70478.1"/>
    </source>
</evidence>
<comment type="similarity">
    <text evidence="5">Belongs to the SAT4 family.</text>
</comment>
<dbReference type="Pfam" id="PF20684">
    <property type="entry name" value="Fung_rhodopsin"/>
    <property type="match status" value="1"/>
</dbReference>
<dbReference type="InterPro" id="IPR052337">
    <property type="entry name" value="SAT4-like"/>
</dbReference>
<feature type="transmembrane region" description="Helical" evidence="6">
    <location>
        <begin position="181"/>
        <end position="203"/>
    </location>
</feature>
<feature type="transmembrane region" description="Helical" evidence="6">
    <location>
        <begin position="49"/>
        <end position="71"/>
    </location>
</feature>
<dbReference type="Proteomes" id="UP000078559">
    <property type="component" value="Chromosome 6"/>
</dbReference>
<feature type="transmembrane region" description="Helical" evidence="6">
    <location>
        <begin position="133"/>
        <end position="155"/>
    </location>
</feature>
<gene>
    <name evidence="8" type="ORF">VM1G_06141</name>
</gene>
<keyword evidence="2 6" id="KW-0812">Transmembrane</keyword>
<feature type="domain" description="Rhodopsin" evidence="7">
    <location>
        <begin position="33"/>
        <end position="282"/>
    </location>
</feature>
<evidence type="ECO:0000256" key="2">
    <source>
        <dbReference type="ARBA" id="ARBA00022692"/>
    </source>
</evidence>
<dbReference type="OrthoDB" id="5393606at2759"/>
<dbReference type="AlphaFoldDB" id="A0A194W313"/>
<dbReference type="InterPro" id="IPR049326">
    <property type="entry name" value="Rhodopsin_dom_fungi"/>
</dbReference>
<evidence type="ECO:0000256" key="3">
    <source>
        <dbReference type="ARBA" id="ARBA00022989"/>
    </source>
</evidence>
<organism evidence="8 9">
    <name type="scientific">Cytospora mali</name>
    <name type="common">Apple Valsa canker fungus</name>
    <name type="synonym">Valsa mali</name>
    <dbReference type="NCBI Taxonomy" id="578113"/>
    <lineage>
        <taxon>Eukaryota</taxon>
        <taxon>Fungi</taxon>
        <taxon>Dikarya</taxon>
        <taxon>Ascomycota</taxon>
        <taxon>Pezizomycotina</taxon>
        <taxon>Sordariomycetes</taxon>
        <taxon>Sordariomycetidae</taxon>
        <taxon>Diaporthales</taxon>
        <taxon>Cytosporaceae</taxon>
        <taxon>Cytospora</taxon>
    </lineage>
</organism>
<name>A0A194W313_CYTMA</name>
<feature type="transmembrane region" description="Helical" evidence="6">
    <location>
        <begin position="14"/>
        <end position="37"/>
    </location>
</feature>
<keyword evidence="4 6" id="KW-0472">Membrane</keyword>